<dbReference type="InterPro" id="IPR039399">
    <property type="entry name" value="Deltex_C_sf"/>
</dbReference>
<feature type="region of interest" description="Disordered" evidence="7">
    <location>
        <begin position="814"/>
        <end position="836"/>
    </location>
</feature>
<comment type="caution">
    <text evidence="9">The sequence shown here is derived from an EMBL/GenBank/DDBJ whole genome shotgun (WGS) entry which is preliminary data.</text>
</comment>
<dbReference type="Pfam" id="PF18102">
    <property type="entry name" value="DTC"/>
    <property type="match status" value="1"/>
</dbReference>
<dbReference type="AlphaFoldDB" id="A0AAD7T4M7"/>
<feature type="compositionally biased region" description="Polar residues" evidence="7">
    <location>
        <begin position="166"/>
        <end position="187"/>
    </location>
</feature>
<feature type="region of interest" description="Disordered" evidence="7">
    <location>
        <begin position="983"/>
        <end position="1023"/>
    </location>
</feature>
<dbReference type="GO" id="GO:0046872">
    <property type="term" value="F:metal ion binding"/>
    <property type="evidence" value="ECO:0007669"/>
    <property type="project" value="UniProtKB-KW"/>
</dbReference>
<evidence type="ECO:0000313" key="9">
    <source>
        <dbReference type="EMBL" id="KAJ8414335.1"/>
    </source>
</evidence>
<feature type="compositionally biased region" description="Basic and acidic residues" evidence="7">
    <location>
        <begin position="880"/>
        <end position="905"/>
    </location>
</feature>
<feature type="region of interest" description="Disordered" evidence="7">
    <location>
        <begin position="622"/>
        <end position="651"/>
    </location>
</feature>
<name>A0AAD7T4M7_9TELE</name>
<comment type="catalytic activity">
    <reaction evidence="1">
        <text>S-ubiquitinyl-[E2 ubiquitin-conjugating enzyme]-L-cysteine + [acceptor protein]-L-lysine = [E2 ubiquitin-conjugating enzyme]-L-cysteine + N(6)-ubiquitinyl-[acceptor protein]-L-lysine.</text>
        <dbReference type="EC" id="2.3.2.27"/>
    </reaction>
</comment>
<evidence type="ECO:0000256" key="5">
    <source>
        <dbReference type="ARBA" id="ARBA00022723"/>
    </source>
</evidence>
<dbReference type="EC" id="2.3.2.27" evidence="3"/>
<dbReference type="InterPro" id="IPR039398">
    <property type="entry name" value="Deltex_fam"/>
</dbReference>
<evidence type="ECO:0000256" key="3">
    <source>
        <dbReference type="ARBA" id="ARBA00012483"/>
    </source>
</evidence>
<feature type="compositionally biased region" description="Polar residues" evidence="7">
    <location>
        <begin position="814"/>
        <end position="832"/>
    </location>
</feature>
<protein>
    <recommendedName>
        <fullName evidence="3">RING-type E3 ubiquitin transferase</fullName>
        <ecNumber evidence="3">2.3.2.27</ecNumber>
    </recommendedName>
</protein>
<keyword evidence="6" id="KW-0694">RNA-binding</keyword>
<evidence type="ECO:0000313" key="10">
    <source>
        <dbReference type="Proteomes" id="UP001221898"/>
    </source>
</evidence>
<dbReference type="InterPro" id="IPR057051">
    <property type="entry name" value="PARP14_RPM_1"/>
</dbReference>
<accession>A0AAD7T4M7</accession>
<feature type="compositionally biased region" description="Polar residues" evidence="7">
    <location>
        <begin position="642"/>
        <end position="651"/>
    </location>
</feature>
<sequence>MEGEGRTIIVCGVPLGIEEKRLTDKLCIHFLRKRHGGGEISSIALPKSTPGCALITFEDSEVAQRVVECGKHILSVDDKTFELTVSLFCKEVDPDEVFLRIAVTVDYSRLPLGKLAVSSLRQNFPDVHFSFVAQKEHCNMKGRFSEVQALITQLLSLIDPKASVATCSPGTEGSVDTASPKGKSSSADEPVYHLTGKERQMETGYAGQSSSQDLKSLVNSERSHYADQALESYREGDEVTGSQSQEALLEEYFLVMDSDIFRYLRQHCGEQYQHILSQHGVEAVEVCTQDITTVYLQVGAEAAGQEVKHLKQVQGKLGRLYQEKEAQLRKELLPKEVIATESLQQSIKALEQRLPKLLLSQDKTHIYIVGSGSDVSEAKQFLLDMRGTEDGSRLGKAGYTKPLVRDDSDSLFLPSTSTKPLVGHNRDSLFLPSTSTSTSASVCAGSIFDEREIDMVHKSYRKDKIEAGKEYKLNARFMEEGSKTPRDDKLGSDLGGTTALRDAQKDFLFTASKTLDNRHRLATGPVLGSGGLGVAEYSLRDQQELNQTGNDLFLRRPGPLYSTSVESKYLSVPTSTVLPSKPMQFAYTKSTVYHMDLETKKAEIPPPGLGGQSQLRRVNSFSGRVRPTQDPKESTIPGGSQGKTNRARTSSLSDSIADTKEVYSVAVLVPVSVWLYMKDCYIRQIENITTDLHVKESMSGSSVTLHLRGADSARVGLCQKELRNLVAIVTTDFCTKELSLAKLGVTNPKDESLEVSCMELQSTFDKVKILPMTKSIFIMGPNQLCGQVVSKLMEVFHSGMEGKEEMEENVDRTASTSLPCENQTATPKTVTDYTKDLGTASGNQNLLKENIVQTTSLVSVDVPQYSTDKHMGGELGANSRRKDNLQEKDSRQRENKHDSRARREGGSQSEEEKDPMLKLGMGWTMSRVSLGTETSLTQPTEAAPKVIVPKDSGSISLPNLAYPTEKAMVPKIESNPKPYMITYLPPSSEGRESSEGKGPRHQGASVSEQTQGKNQTQEDKGQSCLCGASRSSILRMACGIACCPECLYVHACCKVCPEAEELRGIKGTMSFTEMCISLSGHIKDTTVKIAYVIPDGIQGKDHPNPGAPFHGDVFHAYLPLNRQTRKLLPQLKRAFDEGLTFTVTEGHAGGRVTWGSIPHKTKMNEGKSKNGYPDSSFLSRLTEALKSLGIEEEDPAKAQVKIKN</sequence>
<evidence type="ECO:0000256" key="6">
    <source>
        <dbReference type="PROSITE-ProRule" id="PRU00176"/>
    </source>
</evidence>
<dbReference type="InterPro" id="IPR000504">
    <property type="entry name" value="RRM_dom"/>
</dbReference>
<keyword evidence="5" id="KW-0479">Metal-binding</keyword>
<dbReference type="Pfam" id="PF23222">
    <property type="entry name" value="RRM_PARP14_1"/>
    <property type="match status" value="1"/>
</dbReference>
<dbReference type="GO" id="GO:0016567">
    <property type="term" value="P:protein ubiquitination"/>
    <property type="evidence" value="ECO:0007669"/>
    <property type="project" value="InterPro"/>
</dbReference>
<dbReference type="EMBL" id="JAINUG010000013">
    <property type="protein sequence ID" value="KAJ8414335.1"/>
    <property type="molecule type" value="Genomic_DNA"/>
</dbReference>
<keyword evidence="10" id="KW-1185">Reference proteome</keyword>
<comment type="pathway">
    <text evidence="2">Protein modification; protein ubiquitination.</text>
</comment>
<dbReference type="PROSITE" id="PS50102">
    <property type="entry name" value="RRM"/>
    <property type="match status" value="1"/>
</dbReference>
<dbReference type="InterPro" id="IPR012677">
    <property type="entry name" value="Nucleotide-bd_a/b_plait_sf"/>
</dbReference>
<dbReference type="SUPFAM" id="SSF54928">
    <property type="entry name" value="RNA-binding domain, RBD"/>
    <property type="match status" value="1"/>
</dbReference>
<dbReference type="Gene3D" id="3.30.70.330">
    <property type="match status" value="1"/>
</dbReference>
<evidence type="ECO:0000256" key="2">
    <source>
        <dbReference type="ARBA" id="ARBA00004906"/>
    </source>
</evidence>
<feature type="region of interest" description="Disordered" evidence="7">
    <location>
        <begin position="166"/>
        <end position="191"/>
    </location>
</feature>
<feature type="compositionally biased region" description="Basic and acidic residues" evidence="7">
    <location>
        <begin position="989"/>
        <end position="998"/>
    </location>
</feature>
<dbReference type="GO" id="GO:0003723">
    <property type="term" value="F:RNA binding"/>
    <property type="evidence" value="ECO:0007669"/>
    <property type="project" value="UniProtKB-UniRule"/>
</dbReference>
<evidence type="ECO:0000256" key="4">
    <source>
        <dbReference type="ARBA" id="ARBA00022679"/>
    </source>
</evidence>
<dbReference type="PANTHER" id="PTHR12622">
    <property type="entry name" value="DELTEX-RELATED"/>
    <property type="match status" value="1"/>
</dbReference>
<gene>
    <name evidence="9" type="ORF">AAFF_G00052050</name>
</gene>
<feature type="compositionally biased region" description="Polar residues" evidence="7">
    <location>
        <begin position="1004"/>
        <end position="1015"/>
    </location>
</feature>
<organism evidence="9 10">
    <name type="scientific">Aldrovandia affinis</name>
    <dbReference type="NCBI Taxonomy" id="143900"/>
    <lineage>
        <taxon>Eukaryota</taxon>
        <taxon>Metazoa</taxon>
        <taxon>Chordata</taxon>
        <taxon>Craniata</taxon>
        <taxon>Vertebrata</taxon>
        <taxon>Euteleostomi</taxon>
        <taxon>Actinopterygii</taxon>
        <taxon>Neopterygii</taxon>
        <taxon>Teleostei</taxon>
        <taxon>Notacanthiformes</taxon>
        <taxon>Halosauridae</taxon>
        <taxon>Aldrovandia</taxon>
    </lineage>
</organism>
<proteinExistence type="predicted"/>
<dbReference type="GO" id="GO:0061630">
    <property type="term" value="F:ubiquitin protein ligase activity"/>
    <property type="evidence" value="ECO:0007669"/>
    <property type="project" value="UniProtKB-EC"/>
</dbReference>
<evidence type="ECO:0000259" key="8">
    <source>
        <dbReference type="PROSITE" id="PS50102"/>
    </source>
</evidence>
<dbReference type="InterPro" id="IPR035979">
    <property type="entry name" value="RBD_domain_sf"/>
</dbReference>
<evidence type="ECO:0000256" key="7">
    <source>
        <dbReference type="SAM" id="MobiDB-lite"/>
    </source>
</evidence>
<dbReference type="InterPro" id="IPR039396">
    <property type="entry name" value="Deltex_C"/>
</dbReference>
<feature type="region of interest" description="Disordered" evidence="7">
    <location>
        <begin position="865"/>
        <end position="916"/>
    </location>
</feature>
<evidence type="ECO:0000256" key="1">
    <source>
        <dbReference type="ARBA" id="ARBA00000900"/>
    </source>
</evidence>
<feature type="domain" description="RRM" evidence="8">
    <location>
        <begin position="6"/>
        <end position="90"/>
    </location>
</feature>
<dbReference type="Gene3D" id="3.30.390.130">
    <property type="match status" value="1"/>
</dbReference>
<reference evidence="9" key="1">
    <citation type="journal article" date="2023" name="Science">
        <title>Genome structures resolve the early diversification of teleost fishes.</title>
        <authorList>
            <person name="Parey E."/>
            <person name="Louis A."/>
            <person name="Montfort J."/>
            <person name="Bouchez O."/>
            <person name="Roques C."/>
            <person name="Iampietro C."/>
            <person name="Lluch J."/>
            <person name="Castinel A."/>
            <person name="Donnadieu C."/>
            <person name="Desvignes T."/>
            <person name="Floi Bucao C."/>
            <person name="Jouanno E."/>
            <person name="Wen M."/>
            <person name="Mejri S."/>
            <person name="Dirks R."/>
            <person name="Jansen H."/>
            <person name="Henkel C."/>
            <person name="Chen W.J."/>
            <person name="Zahm M."/>
            <person name="Cabau C."/>
            <person name="Klopp C."/>
            <person name="Thompson A.W."/>
            <person name="Robinson-Rechavi M."/>
            <person name="Braasch I."/>
            <person name="Lecointre G."/>
            <person name="Bobe J."/>
            <person name="Postlethwait J.H."/>
            <person name="Berthelot C."/>
            <person name="Roest Crollius H."/>
            <person name="Guiguen Y."/>
        </authorList>
    </citation>
    <scope>NUCLEOTIDE SEQUENCE</scope>
    <source>
        <strain evidence="9">NC1722</strain>
    </source>
</reference>
<dbReference type="Proteomes" id="UP001221898">
    <property type="component" value="Unassembled WGS sequence"/>
</dbReference>
<keyword evidence="4" id="KW-0808">Transferase</keyword>
<dbReference type="GO" id="GO:0007219">
    <property type="term" value="P:Notch signaling pathway"/>
    <property type="evidence" value="ECO:0007669"/>
    <property type="project" value="InterPro"/>
</dbReference>